<accession>A0A1N6H303</accession>
<name>A0A1N6H303_9FLAO</name>
<dbReference type="Proteomes" id="UP000184782">
    <property type="component" value="Unassembled WGS sequence"/>
</dbReference>
<evidence type="ECO:0000313" key="1">
    <source>
        <dbReference type="EMBL" id="SIO14139.1"/>
    </source>
</evidence>
<protein>
    <submittedName>
        <fullName evidence="1">Uncharacterized protein</fullName>
    </submittedName>
</protein>
<reference evidence="2" key="1">
    <citation type="submission" date="2016-12" db="EMBL/GenBank/DDBJ databases">
        <authorList>
            <person name="Varghese N."/>
            <person name="Submissions S."/>
        </authorList>
    </citation>
    <scope>NUCLEOTIDE SEQUENCE [LARGE SCALE GENOMIC DNA]</scope>
    <source>
        <strain evidence="2">DSM 16779</strain>
    </source>
</reference>
<sequence length="44" mass="5244">MKNNDSLKMKSLKPKKQTIDFLLNFSKNLEVVKIKKNHYHLSKN</sequence>
<proteinExistence type="predicted"/>
<evidence type="ECO:0000313" key="2">
    <source>
        <dbReference type="Proteomes" id="UP000184782"/>
    </source>
</evidence>
<dbReference type="STRING" id="59733.SAMN05421769_2158"/>
<dbReference type="AlphaFoldDB" id="A0A1N6H303"/>
<keyword evidence="2" id="KW-1185">Reference proteome</keyword>
<dbReference type="EMBL" id="FSRQ01000002">
    <property type="protein sequence ID" value="SIO14139.1"/>
    <property type="molecule type" value="Genomic_DNA"/>
</dbReference>
<gene>
    <name evidence="1" type="ORF">SAMN05421769_2158</name>
</gene>
<organism evidence="1 2">
    <name type="scientific">Chryseobacterium scophthalmum</name>
    <dbReference type="NCBI Taxonomy" id="59733"/>
    <lineage>
        <taxon>Bacteria</taxon>
        <taxon>Pseudomonadati</taxon>
        <taxon>Bacteroidota</taxon>
        <taxon>Flavobacteriia</taxon>
        <taxon>Flavobacteriales</taxon>
        <taxon>Weeksellaceae</taxon>
        <taxon>Chryseobacterium group</taxon>
        <taxon>Chryseobacterium</taxon>
    </lineage>
</organism>